<dbReference type="InterPro" id="IPR017871">
    <property type="entry name" value="ABC_transporter-like_CS"/>
</dbReference>
<dbReference type="GO" id="GO:0005524">
    <property type="term" value="F:ATP binding"/>
    <property type="evidence" value="ECO:0007669"/>
    <property type="project" value="UniProtKB-KW"/>
</dbReference>
<comment type="similarity">
    <text evidence="1">Belongs to the ABC transporter superfamily.</text>
</comment>
<gene>
    <name evidence="6" type="ORF">FEZ63_12425</name>
</gene>
<dbReference type="InterPro" id="IPR051120">
    <property type="entry name" value="ABC_AA/LPS_Transport"/>
</dbReference>
<evidence type="ECO:0000256" key="4">
    <source>
        <dbReference type="ARBA" id="ARBA00022840"/>
    </source>
</evidence>
<dbReference type="InterPro" id="IPR032823">
    <property type="entry name" value="BCA_ABC_TP_C"/>
</dbReference>
<dbReference type="PANTHER" id="PTHR45772:SF9">
    <property type="entry name" value="CONSERVED COMPONENT OF ABC TRANSPORTER FOR NATURAL AMINO ACIDS"/>
    <property type="match status" value="1"/>
</dbReference>
<keyword evidence="3" id="KW-0547">Nucleotide-binding</keyword>
<dbReference type="InterPro" id="IPR003439">
    <property type="entry name" value="ABC_transporter-like_ATP-bd"/>
</dbReference>
<dbReference type="EMBL" id="VCMV01000016">
    <property type="protein sequence ID" value="KAB0266774.1"/>
    <property type="molecule type" value="Genomic_DNA"/>
</dbReference>
<dbReference type="AlphaFoldDB" id="A0A5N3PAP0"/>
<dbReference type="Gene3D" id="3.40.50.300">
    <property type="entry name" value="P-loop containing nucleotide triphosphate hydrolases"/>
    <property type="match status" value="1"/>
</dbReference>
<feature type="domain" description="ABC transporter" evidence="5">
    <location>
        <begin position="4"/>
        <end position="251"/>
    </location>
</feature>
<dbReference type="InterPro" id="IPR003593">
    <property type="entry name" value="AAA+_ATPase"/>
</dbReference>
<dbReference type="SMART" id="SM00382">
    <property type="entry name" value="AAA"/>
    <property type="match status" value="1"/>
</dbReference>
<evidence type="ECO:0000259" key="5">
    <source>
        <dbReference type="PROSITE" id="PS50893"/>
    </source>
</evidence>
<organism evidence="6 7">
    <name type="scientific">Microvirga brassicacearum</name>
    <dbReference type="NCBI Taxonomy" id="2580413"/>
    <lineage>
        <taxon>Bacteria</taxon>
        <taxon>Pseudomonadati</taxon>
        <taxon>Pseudomonadota</taxon>
        <taxon>Alphaproteobacteria</taxon>
        <taxon>Hyphomicrobiales</taxon>
        <taxon>Methylobacteriaceae</taxon>
        <taxon>Microvirga</taxon>
    </lineage>
</organism>
<sequence>MALLSVEKITAGFGGFRALDDVDLKVGQGELVGLIGTNGAGKSTLFSVATGYIPASSGRVHFAGQDITGLAVHHRVRRGLARTFQVPREFSNLTVFDNLMTAAPEQEGEKLSALVFSRGKIRQEEERLTAKVCDVMDFLNLRGVEGELAGKLSGGQKKLLELGRLLMLEPKCIMLDEPFAGVNPVLIEQLCERVIELNQRGIAVLIIEHNLAELARIVPRLYAMDRGRVIAHGSPDAVLADPAVREAYMGGVI</sequence>
<evidence type="ECO:0000256" key="1">
    <source>
        <dbReference type="ARBA" id="ARBA00005417"/>
    </source>
</evidence>
<dbReference type="GO" id="GO:0016887">
    <property type="term" value="F:ATP hydrolysis activity"/>
    <property type="evidence" value="ECO:0007669"/>
    <property type="project" value="InterPro"/>
</dbReference>
<evidence type="ECO:0000256" key="3">
    <source>
        <dbReference type="ARBA" id="ARBA00022741"/>
    </source>
</evidence>
<dbReference type="PANTHER" id="PTHR45772">
    <property type="entry name" value="CONSERVED COMPONENT OF ABC TRANSPORTER FOR NATURAL AMINO ACIDS-RELATED"/>
    <property type="match status" value="1"/>
</dbReference>
<reference evidence="6 7" key="1">
    <citation type="journal article" date="2019" name="Microorganisms">
        <title>Genome Insights into the Novel Species Microvirga brassicacearum, a Rapeseed Endophyte with Biotechnological Potential.</title>
        <authorList>
            <person name="Jimenez-Gomez A."/>
            <person name="Saati-Santamaria Z."/>
            <person name="Igual J.M."/>
            <person name="Rivas R."/>
            <person name="Mateos P.F."/>
            <person name="Garcia-Fraile P."/>
        </authorList>
    </citation>
    <scope>NUCLEOTIDE SEQUENCE [LARGE SCALE GENOMIC DNA]</scope>
    <source>
        <strain evidence="6 7">CDVBN77</strain>
    </source>
</reference>
<name>A0A5N3PAP0_9HYPH</name>
<dbReference type="Pfam" id="PF12399">
    <property type="entry name" value="BCA_ABC_TP_C"/>
    <property type="match status" value="1"/>
</dbReference>
<dbReference type="CDD" id="cd03219">
    <property type="entry name" value="ABC_Mj1267_LivG_branched"/>
    <property type="match status" value="1"/>
</dbReference>
<evidence type="ECO:0000313" key="6">
    <source>
        <dbReference type="EMBL" id="KAB0266774.1"/>
    </source>
</evidence>
<protein>
    <submittedName>
        <fullName evidence="6">ABC transporter ATP-binding protein</fullName>
    </submittedName>
</protein>
<dbReference type="GO" id="GO:0005886">
    <property type="term" value="C:plasma membrane"/>
    <property type="evidence" value="ECO:0007669"/>
    <property type="project" value="TreeGrafter"/>
</dbReference>
<comment type="caution">
    <text evidence="6">The sequence shown here is derived from an EMBL/GenBank/DDBJ whole genome shotgun (WGS) entry which is preliminary data.</text>
</comment>
<evidence type="ECO:0000256" key="2">
    <source>
        <dbReference type="ARBA" id="ARBA00022448"/>
    </source>
</evidence>
<dbReference type="OrthoDB" id="9806149at2"/>
<accession>A0A5N3PAP0</accession>
<dbReference type="RefSeq" id="WP_150944867.1">
    <property type="nucleotide sequence ID" value="NZ_VCMV01000016.1"/>
</dbReference>
<evidence type="ECO:0000313" key="7">
    <source>
        <dbReference type="Proteomes" id="UP000325684"/>
    </source>
</evidence>
<dbReference type="PROSITE" id="PS00211">
    <property type="entry name" value="ABC_TRANSPORTER_1"/>
    <property type="match status" value="1"/>
</dbReference>
<dbReference type="Pfam" id="PF00005">
    <property type="entry name" value="ABC_tran"/>
    <property type="match status" value="1"/>
</dbReference>
<keyword evidence="2" id="KW-0813">Transport</keyword>
<dbReference type="Proteomes" id="UP000325684">
    <property type="component" value="Unassembled WGS sequence"/>
</dbReference>
<proteinExistence type="inferred from homology"/>
<keyword evidence="4 6" id="KW-0067">ATP-binding</keyword>
<keyword evidence="7" id="KW-1185">Reference proteome</keyword>
<dbReference type="SUPFAM" id="SSF52540">
    <property type="entry name" value="P-loop containing nucleoside triphosphate hydrolases"/>
    <property type="match status" value="1"/>
</dbReference>
<dbReference type="PROSITE" id="PS50893">
    <property type="entry name" value="ABC_TRANSPORTER_2"/>
    <property type="match status" value="1"/>
</dbReference>
<dbReference type="InterPro" id="IPR027417">
    <property type="entry name" value="P-loop_NTPase"/>
</dbReference>